<name>A0ABR2JQF3_9EUKA</name>
<feature type="region of interest" description="Disordered" evidence="1">
    <location>
        <begin position="69"/>
        <end position="159"/>
    </location>
</feature>
<evidence type="ECO:0008006" key="4">
    <source>
        <dbReference type="Google" id="ProtNLM"/>
    </source>
</evidence>
<gene>
    <name evidence="2" type="ORF">M9Y10_003131</name>
</gene>
<evidence type="ECO:0000313" key="2">
    <source>
        <dbReference type="EMBL" id="KAK8880457.1"/>
    </source>
</evidence>
<proteinExistence type="predicted"/>
<keyword evidence="3" id="KW-1185">Reference proteome</keyword>
<organism evidence="2 3">
    <name type="scientific">Tritrichomonas musculus</name>
    <dbReference type="NCBI Taxonomy" id="1915356"/>
    <lineage>
        <taxon>Eukaryota</taxon>
        <taxon>Metamonada</taxon>
        <taxon>Parabasalia</taxon>
        <taxon>Tritrichomonadida</taxon>
        <taxon>Tritrichomonadidae</taxon>
        <taxon>Tritrichomonas</taxon>
    </lineage>
</organism>
<accession>A0ABR2JQF3</accession>
<dbReference type="SUPFAM" id="SSF53098">
    <property type="entry name" value="Ribonuclease H-like"/>
    <property type="match status" value="1"/>
</dbReference>
<evidence type="ECO:0000256" key="1">
    <source>
        <dbReference type="SAM" id="MobiDB-lite"/>
    </source>
</evidence>
<dbReference type="Proteomes" id="UP001470230">
    <property type="component" value="Unassembled WGS sequence"/>
</dbReference>
<dbReference type="EMBL" id="JAPFFF010000010">
    <property type="protein sequence ID" value="KAK8880457.1"/>
    <property type="molecule type" value="Genomic_DNA"/>
</dbReference>
<protein>
    <recommendedName>
        <fullName evidence="4">HAT C-terminal dimerisation domain-containing protein</fullName>
    </recommendedName>
</protein>
<comment type="caution">
    <text evidence="2">The sequence shown here is derived from an EMBL/GenBank/DDBJ whole genome shotgun (WGS) entry which is preliminary data.</text>
</comment>
<evidence type="ECO:0000313" key="3">
    <source>
        <dbReference type="Proteomes" id="UP001470230"/>
    </source>
</evidence>
<dbReference type="InterPro" id="IPR012337">
    <property type="entry name" value="RNaseH-like_sf"/>
</dbReference>
<sequence>MQQTLDGFINLCRQETIEKARETYNIYSQNNSNTYYISNKFIDNTTTYIPSTDESDDDTKTGEETDIKFEANNANETEHENKSNDEDDSYGENETVDGDEDDETYDEENSYDENETDNGNETDNSYETDDEDETYDIDETDDEIINPDKANNQEGFNKPEEANNQEKINIQEGINKQKGMNKETKNKKIKKSYINQKEALQWKNISSLIVNNAQYFDMSKSEANKAVVELLNLILTPFQRIYELYNNALCSDSNFINYWEKMKELNINKNTFKNISKLATRMYPISASEAGAERSFSRLKWRFTDRRNKSNKKQ</sequence>
<feature type="compositionally biased region" description="Acidic residues" evidence="1">
    <location>
        <begin position="85"/>
        <end position="145"/>
    </location>
</feature>
<reference evidence="2 3" key="1">
    <citation type="submission" date="2024-04" db="EMBL/GenBank/DDBJ databases">
        <title>Tritrichomonas musculus Genome.</title>
        <authorList>
            <person name="Alves-Ferreira E."/>
            <person name="Grigg M."/>
            <person name="Lorenzi H."/>
            <person name="Galac M."/>
        </authorList>
    </citation>
    <scope>NUCLEOTIDE SEQUENCE [LARGE SCALE GENOMIC DNA]</scope>
    <source>
        <strain evidence="2 3">EAF2021</strain>
    </source>
</reference>